<reference evidence="1 2" key="1">
    <citation type="submission" date="2020-08" db="EMBL/GenBank/DDBJ databases">
        <title>Sequencing the genomes of 1000 actinobacteria strains.</title>
        <authorList>
            <person name="Klenk H.-P."/>
        </authorList>
    </citation>
    <scope>NUCLEOTIDE SEQUENCE [LARGE SCALE GENOMIC DNA]</scope>
    <source>
        <strain evidence="1 2">DSM 19081</strain>
    </source>
</reference>
<organism evidence="1 2">
    <name type="scientific">Nesterenkonia jeotgali</name>
    <dbReference type="NCBI Taxonomy" id="317018"/>
    <lineage>
        <taxon>Bacteria</taxon>
        <taxon>Bacillati</taxon>
        <taxon>Actinomycetota</taxon>
        <taxon>Actinomycetes</taxon>
        <taxon>Micrococcales</taxon>
        <taxon>Micrococcaceae</taxon>
        <taxon>Nesterenkonia</taxon>
    </lineage>
</organism>
<evidence type="ECO:0000313" key="2">
    <source>
        <dbReference type="Proteomes" id="UP000546252"/>
    </source>
</evidence>
<protein>
    <submittedName>
        <fullName evidence="1">Uncharacterized protein</fullName>
    </submittedName>
</protein>
<evidence type="ECO:0000313" key="1">
    <source>
        <dbReference type="EMBL" id="MBA8920417.1"/>
    </source>
</evidence>
<name>A0A839FUF6_9MICC</name>
<dbReference type="RefSeq" id="WP_182494831.1">
    <property type="nucleotide sequence ID" value="NZ_BAAAKT010000002.1"/>
</dbReference>
<gene>
    <name evidence="1" type="ORF">HNR24_000350</name>
</gene>
<accession>A0A839FUF6</accession>
<comment type="caution">
    <text evidence="1">The sequence shown here is derived from an EMBL/GenBank/DDBJ whole genome shotgun (WGS) entry which is preliminary data.</text>
</comment>
<dbReference type="Proteomes" id="UP000546252">
    <property type="component" value="Unassembled WGS sequence"/>
</dbReference>
<sequence length="69" mass="7584">MPTFKEAKSWIREAARELGAQVNGREAQALAGAYLTTLDTDPQLRQSALSYADPTGERAVKAWFRGITT</sequence>
<proteinExistence type="predicted"/>
<dbReference type="EMBL" id="JACJIH010000001">
    <property type="protein sequence ID" value="MBA8920417.1"/>
    <property type="molecule type" value="Genomic_DNA"/>
</dbReference>
<dbReference type="AlphaFoldDB" id="A0A839FUF6"/>